<proteinExistence type="predicted"/>
<keyword evidence="2" id="KW-0238">DNA-binding</keyword>
<gene>
    <name evidence="5" type="ORF">ACFO6X_14440</name>
</gene>
<dbReference type="InterPro" id="IPR036390">
    <property type="entry name" value="WH_DNA-bd_sf"/>
</dbReference>
<dbReference type="SUPFAM" id="SSF48008">
    <property type="entry name" value="GntR ligand-binding domain-like"/>
    <property type="match status" value="1"/>
</dbReference>
<sequence length="253" mass="28304">MKSSLEMDSPVATDSDAGASRTLIERAYAQLRNDIIEGRHLPGDKLRVEHLKLHYGVGAGTLREAITRLVSDALVTAEGQRGFRVTPITLEELEDITRLRLHIELEALRQSIRHGGAAWREALRHSYEAMSALEQPIRREHRPQWEALNMRFHEALLSGQQSPWTQKVLRLLSRHSERYRRYTMGLPGAARDVHSEHTAIFESAMAGHEARAALALEAHIRATPDLLAQALRSGQITLPSGTDAGHHAHMAPE</sequence>
<keyword evidence="6" id="KW-1185">Reference proteome</keyword>
<keyword evidence="1" id="KW-0805">Transcription regulation</keyword>
<dbReference type="EMBL" id="JBHSHJ010000014">
    <property type="protein sequence ID" value="MFC4790179.1"/>
    <property type="molecule type" value="Genomic_DNA"/>
</dbReference>
<comment type="caution">
    <text evidence="5">The sequence shown here is derived from an EMBL/GenBank/DDBJ whole genome shotgun (WGS) entry which is preliminary data.</text>
</comment>
<organism evidence="5 6">
    <name type="scientific">Giesbergeria sinuosa</name>
    <dbReference type="NCBI Taxonomy" id="80883"/>
    <lineage>
        <taxon>Bacteria</taxon>
        <taxon>Pseudomonadati</taxon>
        <taxon>Pseudomonadota</taxon>
        <taxon>Betaproteobacteria</taxon>
        <taxon>Burkholderiales</taxon>
        <taxon>Comamonadaceae</taxon>
        <taxon>Giesbergeria</taxon>
    </lineage>
</organism>
<dbReference type="InterPro" id="IPR011711">
    <property type="entry name" value="GntR_C"/>
</dbReference>
<dbReference type="Pfam" id="PF07729">
    <property type="entry name" value="FCD"/>
    <property type="match status" value="1"/>
</dbReference>
<dbReference type="RefSeq" id="WP_382434354.1">
    <property type="nucleotide sequence ID" value="NZ_JBHSHJ010000014.1"/>
</dbReference>
<dbReference type="InterPro" id="IPR008920">
    <property type="entry name" value="TF_FadR/GntR_C"/>
</dbReference>
<evidence type="ECO:0000313" key="5">
    <source>
        <dbReference type="EMBL" id="MFC4790179.1"/>
    </source>
</evidence>
<dbReference type="PANTHER" id="PTHR43537:SF20">
    <property type="entry name" value="HTH-TYPE TRANSCRIPTIONAL REPRESSOR GLAR"/>
    <property type="match status" value="1"/>
</dbReference>
<dbReference type="Gene3D" id="1.20.120.530">
    <property type="entry name" value="GntR ligand-binding domain-like"/>
    <property type="match status" value="1"/>
</dbReference>
<dbReference type="SUPFAM" id="SSF46785">
    <property type="entry name" value="Winged helix' DNA-binding domain"/>
    <property type="match status" value="1"/>
</dbReference>
<dbReference type="PROSITE" id="PS50949">
    <property type="entry name" value="HTH_GNTR"/>
    <property type="match status" value="1"/>
</dbReference>
<dbReference type="Pfam" id="PF00392">
    <property type="entry name" value="GntR"/>
    <property type="match status" value="1"/>
</dbReference>
<dbReference type="InterPro" id="IPR036388">
    <property type="entry name" value="WH-like_DNA-bd_sf"/>
</dbReference>
<protein>
    <submittedName>
        <fullName evidence="5">GntR family transcriptional regulator</fullName>
    </submittedName>
</protein>
<evidence type="ECO:0000256" key="3">
    <source>
        <dbReference type="ARBA" id="ARBA00023163"/>
    </source>
</evidence>
<name>A0ABV9QHD7_9BURK</name>
<dbReference type="PANTHER" id="PTHR43537">
    <property type="entry name" value="TRANSCRIPTIONAL REGULATOR, GNTR FAMILY"/>
    <property type="match status" value="1"/>
</dbReference>
<keyword evidence="3" id="KW-0804">Transcription</keyword>
<evidence type="ECO:0000256" key="1">
    <source>
        <dbReference type="ARBA" id="ARBA00023015"/>
    </source>
</evidence>
<reference evidence="6" key="1">
    <citation type="journal article" date="2019" name="Int. J. Syst. Evol. Microbiol.">
        <title>The Global Catalogue of Microorganisms (GCM) 10K type strain sequencing project: providing services to taxonomists for standard genome sequencing and annotation.</title>
        <authorList>
            <consortium name="The Broad Institute Genomics Platform"/>
            <consortium name="The Broad Institute Genome Sequencing Center for Infectious Disease"/>
            <person name="Wu L."/>
            <person name="Ma J."/>
        </authorList>
    </citation>
    <scope>NUCLEOTIDE SEQUENCE [LARGE SCALE GENOMIC DNA]</scope>
    <source>
        <strain evidence="6">CCUG 49452</strain>
    </source>
</reference>
<feature type="domain" description="HTH gntR-type" evidence="4">
    <location>
        <begin position="21"/>
        <end position="88"/>
    </location>
</feature>
<dbReference type="SMART" id="SM00895">
    <property type="entry name" value="FCD"/>
    <property type="match status" value="1"/>
</dbReference>
<dbReference type="Gene3D" id="1.10.10.10">
    <property type="entry name" value="Winged helix-like DNA-binding domain superfamily/Winged helix DNA-binding domain"/>
    <property type="match status" value="1"/>
</dbReference>
<dbReference type="SMART" id="SM00345">
    <property type="entry name" value="HTH_GNTR"/>
    <property type="match status" value="1"/>
</dbReference>
<evidence type="ECO:0000256" key="2">
    <source>
        <dbReference type="ARBA" id="ARBA00023125"/>
    </source>
</evidence>
<dbReference type="Proteomes" id="UP001596001">
    <property type="component" value="Unassembled WGS sequence"/>
</dbReference>
<dbReference type="InterPro" id="IPR000524">
    <property type="entry name" value="Tscrpt_reg_HTH_GntR"/>
</dbReference>
<accession>A0ABV9QHD7</accession>
<evidence type="ECO:0000313" key="6">
    <source>
        <dbReference type="Proteomes" id="UP001596001"/>
    </source>
</evidence>
<evidence type="ECO:0000259" key="4">
    <source>
        <dbReference type="PROSITE" id="PS50949"/>
    </source>
</evidence>